<dbReference type="Proteomes" id="UP000565521">
    <property type="component" value="Unassembled WGS sequence"/>
</dbReference>
<dbReference type="EMBL" id="JABKAU010000015">
    <property type="protein sequence ID" value="NVO31520.1"/>
    <property type="molecule type" value="Genomic_DNA"/>
</dbReference>
<sequence length="164" mass="18375">MISKTLLFGLLLLGSVQASAQVITDGPRATAARDSLLQAATNFRLGIESQTSRFNIRAGRAGKRRQRIRGYVVGFSRRPVWEIKRLHRFNGTTEELFTAYTDGVTSMKQRTVDGELTYLWLHYITGKTASAATPSPLTIGYGEYLPNGHLRWKQAQYILPTTIK</sequence>
<dbReference type="RefSeq" id="WP_176908428.1">
    <property type="nucleotide sequence ID" value="NZ_JABKAU010000015.1"/>
</dbReference>
<feature type="chain" id="PRO_5030805887" description="Nuclear transport factor 2 family protein" evidence="1">
    <location>
        <begin position="21"/>
        <end position="164"/>
    </location>
</feature>
<gene>
    <name evidence="2" type="ORF">HW554_09895</name>
</gene>
<evidence type="ECO:0008006" key="4">
    <source>
        <dbReference type="Google" id="ProtNLM"/>
    </source>
</evidence>
<keyword evidence="1" id="KW-0732">Signal</keyword>
<keyword evidence="3" id="KW-1185">Reference proteome</keyword>
<feature type="signal peptide" evidence="1">
    <location>
        <begin position="1"/>
        <end position="20"/>
    </location>
</feature>
<comment type="caution">
    <text evidence="2">The sequence shown here is derived from an EMBL/GenBank/DDBJ whole genome shotgun (WGS) entry which is preliminary data.</text>
</comment>
<proteinExistence type="predicted"/>
<protein>
    <recommendedName>
        <fullName evidence="4">Nuclear transport factor 2 family protein</fullName>
    </recommendedName>
</protein>
<evidence type="ECO:0000256" key="1">
    <source>
        <dbReference type="SAM" id="SignalP"/>
    </source>
</evidence>
<evidence type="ECO:0000313" key="2">
    <source>
        <dbReference type="EMBL" id="NVO31520.1"/>
    </source>
</evidence>
<organism evidence="2 3">
    <name type="scientific">Hymenobacter lapidiphilus</name>
    <dbReference type="NCBI Taxonomy" id="2608003"/>
    <lineage>
        <taxon>Bacteria</taxon>
        <taxon>Pseudomonadati</taxon>
        <taxon>Bacteroidota</taxon>
        <taxon>Cytophagia</taxon>
        <taxon>Cytophagales</taxon>
        <taxon>Hymenobacteraceae</taxon>
        <taxon>Hymenobacter</taxon>
    </lineage>
</organism>
<evidence type="ECO:0000313" key="3">
    <source>
        <dbReference type="Proteomes" id="UP000565521"/>
    </source>
</evidence>
<accession>A0A7Y7PPG6</accession>
<dbReference type="AlphaFoldDB" id="A0A7Y7PPG6"/>
<reference evidence="2 3" key="1">
    <citation type="submission" date="2020-05" db="EMBL/GenBank/DDBJ databases">
        <title>Hymenobacter terrestris sp. nov. and Hymenobacter lapidiphilus sp. nov., isolated from regoliths in Antarctica.</title>
        <authorList>
            <person name="Sedlacek I."/>
            <person name="Pantucek R."/>
            <person name="Zeman M."/>
            <person name="Holochova P."/>
            <person name="Kralova S."/>
            <person name="Stankova E."/>
            <person name="Sedo O."/>
            <person name="Micenkova L."/>
            <person name="Svec P."/>
            <person name="Gupta V."/>
            <person name="Sood U."/>
            <person name="Korpole U.S."/>
            <person name="Lal R."/>
        </authorList>
    </citation>
    <scope>NUCLEOTIDE SEQUENCE [LARGE SCALE GENOMIC DNA]</scope>
    <source>
        <strain evidence="2 3">P5342</strain>
    </source>
</reference>
<name>A0A7Y7PPG6_9BACT</name>